<proteinExistence type="predicted"/>
<comment type="caution">
    <text evidence="3">The sequence shown here is derived from an EMBL/GenBank/DDBJ whole genome shotgun (WGS) entry which is preliminary data.</text>
</comment>
<dbReference type="InParanoid" id="A0A409VXF0"/>
<keyword evidence="4" id="KW-1185">Reference proteome</keyword>
<dbReference type="Proteomes" id="UP000284706">
    <property type="component" value="Unassembled WGS sequence"/>
</dbReference>
<dbReference type="EMBL" id="NHYE01005523">
    <property type="protein sequence ID" value="PPQ70903.1"/>
    <property type="molecule type" value="Genomic_DNA"/>
</dbReference>
<protein>
    <submittedName>
        <fullName evidence="3">Uncharacterized protein</fullName>
    </submittedName>
</protein>
<sequence length="184" mass="19203">MKNIFFSAFFATSATLAVVAAPIESFATNGHLFLREESAAHTDELLGPLTGLGGYHIAHRSIDSTDGELAYEGSIAAEATEDLMLREVEDAAKSKKKKKKSKAKKVAPQSDVKVNDTNAATTAAAADTSSDLASDASTAVDDIALRDVEEGLKKKKKAAKPAPPSDDEQPESETPVADAAAAAE</sequence>
<feature type="signal peptide" evidence="2">
    <location>
        <begin position="1"/>
        <end position="20"/>
    </location>
</feature>
<feature type="compositionally biased region" description="Low complexity" evidence="1">
    <location>
        <begin position="116"/>
        <end position="140"/>
    </location>
</feature>
<feature type="region of interest" description="Disordered" evidence="1">
    <location>
        <begin position="90"/>
        <end position="140"/>
    </location>
</feature>
<feature type="region of interest" description="Disordered" evidence="1">
    <location>
        <begin position="152"/>
        <end position="184"/>
    </location>
</feature>
<name>A0A409VXF0_9AGAR</name>
<gene>
    <name evidence="3" type="ORF">CVT26_014222</name>
</gene>
<keyword evidence="2" id="KW-0732">Signal</keyword>
<evidence type="ECO:0000256" key="2">
    <source>
        <dbReference type="SAM" id="SignalP"/>
    </source>
</evidence>
<feature type="chain" id="PRO_5019360869" evidence="2">
    <location>
        <begin position="21"/>
        <end position="184"/>
    </location>
</feature>
<evidence type="ECO:0000313" key="4">
    <source>
        <dbReference type="Proteomes" id="UP000284706"/>
    </source>
</evidence>
<feature type="compositionally biased region" description="Basic residues" evidence="1">
    <location>
        <begin position="94"/>
        <end position="105"/>
    </location>
</feature>
<accession>A0A409VXF0</accession>
<organism evidence="3 4">
    <name type="scientific">Gymnopilus dilepis</name>
    <dbReference type="NCBI Taxonomy" id="231916"/>
    <lineage>
        <taxon>Eukaryota</taxon>
        <taxon>Fungi</taxon>
        <taxon>Dikarya</taxon>
        <taxon>Basidiomycota</taxon>
        <taxon>Agaricomycotina</taxon>
        <taxon>Agaricomycetes</taxon>
        <taxon>Agaricomycetidae</taxon>
        <taxon>Agaricales</taxon>
        <taxon>Agaricineae</taxon>
        <taxon>Hymenogastraceae</taxon>
        <taxon>Gymnopilus</taxon>
    </lineage>
</organism>
<evidence type="ECO:0000256" key="1">
    <source>
        <dbReference type="SAM" id="MobiDB-lite"/>
    </source>
</evidence>
<dbReference type="AlphaFoldDB" id="A0A409VXF0"/>
<evidence type="ECO:0000313" key="3">
    <source>
        <dbReference type="EMBL" id="PPQ70903.1"/>
    </source>
</evidence>
<reference evidence="3 4" key="1">
    <citation type="journal article" date="2018" name="Evol. Lett.">
        <title>Horizontal gene cluster transfer increased hallucinogenic mushroom diversity.</title>
        <authorList>
            <person name="Reynolds H.T."/>
            <person name="Vijayakumar V."/>
            <person name="Gluck-Thaler E."/>
            <person name="Korotkin H.B."/>
            <person name="Matheny P.B."/>
            <person name="Slot J.C."/>
        </authorList>
    </citation>
    <scope>NUCLEOTIDE SEQUENCE [LARGE SCALE GENOMIC DNA]</scope>
    <source>
        <strain evidence="3 4">SRW20</strain>
    </source>
</reference>